<name>A0A6J1KF69_CUCMA</name>
<dbReference type="Gene3D" id="3.40.50.300">
    <property type="entry name" value="P-loop containing nucleotide triphosphate hydrolases"/>
    <property type="match status" value="1"/>
</dbReference>
<dbReference type="GO" id="GO:0005739">
    <property type="term" value="C:mitochondrion"/>
    <property type="evidence" value="ECO:0007669"/>
    <property type="project" value="TreeGrafter"/>
</dbReference>
<evidence type="ECO:0000313" key="12">
    <source>
        <dbReference type="RefSeq" id="XP_023000191.1"/>
    </source>
</evidence>
<sequence>MYSYSYFLYFLSSSSFQRLTRRLRVPTLLFRLLLNEIMKISLSASCKKAAAEPPLIDFQRRNTINLKPFFRQKDKLVFVMGATGTGKSRLAVNLATRFPAEIVNSDKIQIYKGLEVVTNKVTEKECCGVPHHLLGIADPNSNFTAVDFRHVAMSTINSIIGRHRLPIVAGGSNSFIESLVDGDAEFRYQYECCFLWIDVSLPILHSFVSERVDRMLDNGFINEVRNLFDSNENDYTRGIRRAIGVPELDAFLRAEMDSATDYRARSRILEAAILKTKENTRKLAFRQWQNICRLRRKRGWNLHRIDATEVFQHRDNEQQFDHVWEALVTEPASKILHQFLCQNTYTVNIPTTTIKSNLTVF</sequence>
<evidence type="ECO:0000256" key="2">
    <source>
        <dbReference type="ARBA" id="ARBA00022679"/>
    </source>
</evidence>
<dbReference type="OrthoDB" id="775260at2759"/>
<dbReference type="GeneID" id="111494482"/>
<dbReference type="GO" id="GO:0052622">
    <property type="term" value="F:ATP/ADP dimethylallyltransferase activity"/>
    <property type="evidence" value="ECO:0007669"/>
    <property type="project" value="UniProtKB-EC"/>
</dbReference>
<dbReference type="InterPro" id="IPR027417">
    <property type="entry name" value="P-loop_NTPase"/>
</dbReference>
<dbReference type="PANTHER" id="PTHR11088">
    <property type="entry name" value="TRNA DIMETHYLALLYLTRANSFERASE"/>
    <property type="match status" value="1"/>
</dbReference>
<keyword evidence="4" id="KW-0547">Nucleotide-binding</keyword>
<dbReference type="Gene3D" id="1.10.287.890">
    <property type="entry name" value="Crystal structure of tRNA isopentenylpyrophosphate transferase (bh2366) domain"/>
    <property type="match status" value="1"/>
</dbReference>
<comment type="function">
    <text evidence="9">Involved in cytokinin biosynthesis. Catalyzes the transfer of an isopentenyl group from dimethylallyl diphosphate (DMAPP) to ATP and ADP.</text>
</comment>
<dbReference type="InterPro" id="IPR039657">
    <property type="entry name" value="Dimethylallyltransferase"/>
</dbReference>
<evidence type="ECO:0000313" key="11">
    <source>
        <dbReference type="Proteomes" id="UP000504608"/>
    </source>
</evidence>
<evidence type="ECO:0000256" key="3">
    <source>
        <dbReference type="ARBA" id="ARBA00022712"/>
    </source>
</evidence>
<dbReference type="KEGG" id="cmax:111494482"/>
<dbReference type="GO" id="GO:0009824">
    <property type="term" value="F:AMP dimethylallyltransferase activity"/>
    <property type="evidence" value="ECO:0007669"/>
    <property type="project" value="UniProtKB-ARBA"/>
</dbReference>
<evidence type="ECO:0000256" key="6">
    <source>
        <dbReference type="ARBA" id="ARBA00022946"/>
    </source>
</evidence>
<dbReference type="FunFam" id="1.10.287.890:FF:000002">
    <property type="entry name" value="Adenylate isopentenyltransferase 5, chloroplastic"/>
    <property type="match status" value="1"/>
</dbReference>
<keyword evidence="3" id="KW-0203">Cytokinin biosynthesis</keyword>
<keyword evidence="6" id="KW-0809">Transit peptide</keyword>
<keyword evidence="2" id="KW-0808">Transferase</keyword>
<proteinExistence type="inferred from homology"/>
<keyword evidence="5" id="KW-0067">ATP-binding</keyword>
<comment type="similarity">
    <text evidence="1">Belongs to the IPP transferase family.</text>
</comment>
<evidence type="ECO:0000256" key="4">
    <source>
        <dbReference type="ARBA" id="ARBA00022741"/>
    </source>
</evidence>
<dbReference type="GO" id="GO:0052381">
    <property type="term" value="F:tRNA dimethylallyltransferase activity"/>
    <property type="evidence" value="ECO:0007669"/>
    <property type="project" value="TreeGrafter"/>
</dbReference>
<dbReference type="GO" id="GO:0009691">
    <property type="term" value="P:cytokinin biosynthetic process"/>
    <property type="evidence" value="ECO:0007669"/>
    <property type="project" value="UniProtKB-KW"/>
</dbReference>
<organism evidence="11 12">
    <name type="scientific">Cucurbita maxima</name>
    <name type="common">Pumpkin</name>
    <name type="synonym">Winter squash</name>
    <dbReference type="NCBI Taxonomy" id="3661"/>
    <lineage>
        <taxon>Eukaryota</taxon>
        <taxon>Viridiplantae</taxon>
        <taxon>Streptophyta</taxon>
        <taxon>Embryophyta</taxon>
        <taxon>Tracheophyta</taxon>
        <taxon>Spermatophyta</taxon>
        <taxon>Magnoliopsida</taxon>
        <taxon>eudicotyledons</taxon>
        <taxon>Gunneridae</taxon>
        <taxon>Pentapetalae</taxon>
        <taxon>rosids</taxon>
        <taxon>fabids</taxon>
        <taxon>Cucurbitales</taxon>
        <taxon>Cucurbitaceae</taxon>
        <taxon>Cucurbiteae</taxon>
        <taxon>Cucurbita</taxon>
    </lineage>
</organism>
<accession>A0A6J1KF69</accession>
<dbReference type="PANTHER" id="PTHR11088:SF74">
    <property type="entry name" value="ADENYLATE ISOPENTENYLTRANSFERASE 5, CHLOROPLASTIC"/>
    <property type="match status" value="1"/>
</dbReference>
<evidence type="ECO:0000256" key="10">
    <source>
        <dbReference type="ARBA" id="ARBA00066838"/>
    </source>
</evidence>
<gene>
    <name evidence="12" type="primary">LOC111494482</name>
</gene>
<dbReference type="GO" id="GO:0005524">
    <property type="term" value="F:ATP binding"/>
    <property type="evidence" value="ECO:0007669"/>
    <property type="project" value="UniProtKB-KW"/>
</dbReference>
<comment type="catalytic activity">
    <reaction evidence="8">
        <text>dimethylallyl diphosphate + ADP = N(6)-(dimethylallyl)adenosine 5'-diphosphate + diphosphate</text>
        <dbReference type="Rhea" id="RHEA:36327"/>
        <dbReference type="ChEBI" id="CHEBI:33019"/>
        <dbReference type="ChEBI" id="CHEBI:57623"/>
        <dbReference type="ChEBI" id="CHEBI:73533"/>
        <dbReference type="ChEBI" id="CHEBI:456216"/>
        <dbReference type="EC" id="2.5.1.112"/>
    </reaction>
</comment>
<dbReference type="AlphaFoldDB" id="A0A6J1KF69"/>
<dbReference type="GO" id="GO:0006400">
    <property type="term" value="P:tRNA modification"/>
    <property type="evidence" value="ECO:0007669"/>
    <property type="project" value="TreeGrafter"/>
</dbReference>
<evidence type="ECO:0000256" key="5">
    <source>
        <dbReference type="ARBA" id="ARBA00022840"/>
    </source>
</evidence>
<dbReference type="RefSeq" id="XP_023000191.1">
    <property type="nucleotide sequence ID" value="XM_023144423.1"/>
</dbReference>
<dbReference type="Proteomes" id="UP000504608">
    <property type="component" value="Unplaced"/>
</dbReference>
<evidence type="ECO:0000256" key="1">
    <source>
        <dbReference type="ARBA" id="ARBA00005842"/>
    </source>
</evidence>
<keyword evidence="11" id="KW-1185">Reference proteome</keyword>
<dbReference type="EC" id="2.5.1.112" evidence="10"/>
<comment type="catalytic activity">
    <reaction evidence="7">
        <text>dimethylallyl diphosphate + ATP = N(6)-(dimethylallyl)adenosine 5'-triphosphate + diphosphate</text>
        <dbReference type="Rhea" id="RHEA:36331"/>
        <dbReference type="ChEBI" id="CHEBI:30616"/>
        <dbReference type="ChEBI" id="CHEBI:33019"/>
        <dbReference type="ChEBI" id="CHEBI:57623"/>
        <dbReference type="ChEBI" id="CHEBI:73532"/>
        <dbReference type="EC" id="2.5.1.112"/>
    </reaction>
</comment>
<dbReference type="Pfam" id="PF01715">
    <property type="entry name" value="IPPT"/>
    <property type="match status" value="2"/>
</dbReference>
<evidence type="ECO:0000256" key="8">
    <source>
        <dbReference type="ARBA" id="ARBA00052386"/>
    </source>
</evidence>
<evidence type="ECO:0000256" key="9">
    <source>
        <dbReference type="ARBA" id="ARBA00055191"/>
    </source>
</evidence>
<reference evidence="12" key="1">
    <citation type="submission" date="2025-08" db="UniProtKB">
        <authorList>
            <consortium name="RefSeq"/>
        </authorList>
    </citation>
    <scope>IDENTIFICATION</scope>
    <source>
        <tissue evidence="12">Young leaves</tissue>
    </source>
</reference>
<evidence type="ECO:0000256" key="7">
    <source>
        <dbReference type="ARBA" id="ARBA00051744"/>
    </source>
</evidence>
<dbReference type="SUPFAM" id="SSF52540">
    <property type="entry name" value="P-loop containing nucleoside triphosphate hydrolases"/>
    <property type="match status" value="1"/>
</dbReference>
<protein>
    <recommendedName>
        <fullName evidence="10">adenylate dimethylallyltransferase (ADP/ATP-dependent)</fullName>
        <ecNumber evidence="10">2.5.1.112</ecNumber>
    </recommendedName>
</protein>